<dbReference type="STRING" id="34062.AXE82_06770"/>
<feature type="domain" description="SpoVT-AbrB" evidence="3">
    <location>
        <begin position="4"/>
        <end position="46"/>
    </location>
</feature>
<dbReference type="InterPro" id="IPR051734">
    <property type="entry name" value="VapB_TA_antitoxins"/>
</dbReference>
<keyword evidence="2 4" id="KW-0238">DNA-binding</keyword>
<dbReference type="PANTHER" id="PTHR37550">
    <property type="entry name" value="ANTITOXIN VAPB1"/>
    <property type="match status" value="1"/>
</dbReference>
<evidence type="ECO:0000313" key="4">
    <source>
        <dbReference type="EMBL" id="ATR77898.1"/>
    </source>
</evidence>
<dbReference type="InterPro" id="IPR007159">
    <property type="entry name" value="SpoVT-AbrB_dom"/>
</dbReference>
<reference evidence="5" key="1">
    <citation type="submission" date="2017-11" db="EMBL/GenBank/DDBJ databases">
        <title>Complete genome sequence of Moraxella osloensis NP7 isolated from human skin.</title>
        <authorList>
            <person name="Lee K."/>
            <person name="Lim J.Y."/>
            <person name="Hwang I."/>
        </authorList>
    </citation>
    <scope>NUCLEOTIDE SEQUENCE [LARGE SCALE GENOMIC DNA]</scope>
    <source>
        <strain evidence="5">NP7</strain>
    </source>
</reference>
<dbReference type="GO" id="GO:0003677">
    <property type="term" value="F:DNA binding"/>
    <property type="evidence" value="ECO:0007669"/>
    <property type="project" value="UniProtKB-UniRule"/>
</dbReference>
<evidence type="ECO:0000256" key="1">
    <source>
        <dbReference type="ARBA" id="ARBA00007924"/>
    </source>
</evidence>
<evidence type="ECO:0000313" key="5">
    <source>
        <dbReference type="Proteomes" id="UP000229340"/>
    </source>
</evidence>
<comment type="similarity">
    <text evidence="1">Belongs to the VapB family.</text>
</comment>
<dbReference type="InterPro" id="IPR037914">
    <property type="entry name" value="SpoVT-AbrB_sf"/>
</dbReference>
<gene>
    <name evidence="4" type="ORF">NP7_00520</name>
</gene>
<dbReference type="PROSITE" id="PS51740">
    <property type="entry name" value="SPOVT_ABRB"/>
    <property type="match status" value="1"/>
</dbReference>
<dbReference type="Gene3D" id="2.10.260.10">
    <property type="match status" value="1"/>
</dbReference>
<sequence length="78" mass="9041">MTQASVFFNNRTQAVRLPADMRFADDIKHVHIRKVGNERILTPINNVWDSFFIAKDLVSDDFMAQRSNAPISQRESFD</sequence>
<dbReference type="PANTHER" id="PTHR37550:SF3">
    <property type="entry name" value="ANTITOXIN VAPB1"/>
    <property type="match status" value="1"/>
</dbReference>
<organism evidence="4 5">
    <name type="scientific">Faucicola osloensis</name>
    <name type="common">Moraxella osloensis</name>
    <dbReference type="NCBI Taxonomy" id="34062"/>
    <lineage>
        <taxon>Bacteria</taxon>
        <taxon>Pseudomonadati</taxon>
        <taxon>Pseudomonadota</taxon>
        <taxon>Gammaproteobacteria</taxon>
        <taxon>Moraxellales</taxon>
        <taxon>Moraxellaceae</taxon>
        <taxon>Faucicola</taxon>
    </lineage>
</organism>
<dbReference type="Proteomes" id="UP000229340">
    <property type="component" value="Chromosome"/>
</dbReference>
<proteinExistence type="inferred from homology"/>
<protein>
    <submittedName>
        <fullName evidence="4">AbrB/MazE/SpoVT family DNA-binding domain-containing protein</fullName>
    </submittedName>
</protein>
<dbReference type="EMBL" id="CP024443">
    <property type="protein sequence ID" value="ATR77898.1"/>
    <property type="molecule type" value="Genomic_DNA"/>
</dbReference>
<accession>A0A2D2LS92</accession>
<dbReference type="NCBIfam" id="NF040493">
    <property type="entry name" value="TA_anti_VapB"/>
    <property type="match status" value="1"/>
</dbReference>
<dbReference type="SUPFAM" id="SSF89447">
    <property type="entry name" value="AbrB/MazE/MraZ-like"/>
    <property type="match status" value="1"/>
</dbReference>
<dbReference type="RefSeq" id="WP_100269276.1">
    <property type="nucleotide sequence ID" value="NZ_CP024443.1"/>
</dbReference>
<dbReference type="AlphaFoldDB" id="A0A2D2LS92"/>
<evidence type="ECO:0000256" key="2">
    <source>
        <dbReference type="PROSITE-ProRule" id="PRU01076"/>
    </source>
</evidence>
<evidence type="ECO:0000259" key="3">
    <source>
        <dbReference type="PROSITE" id="PS51740"/>
    </source>
</evidence>
<name>A0A2D2LS92_FAUOS</name>
<dbReference type="InterPro" id="IPR047976">
    <property type="entry name" value="Anti_VapB2-like"/>
</dbReference>